<evidence type="ECO:0000256" key="5">
    <source>
        <dbReference type="HAMAP-Rule" id="MF_01928"/>
    </source>
</evidence>
<evidence type="ECO:0000256" key="1">
    <source>
        <dbReference type="ARBA" id="ARBA00022598"/>
    </source>
</evidence>
<evidence type="ECO:0000256" key="2">
    <source>
        <dbReference type="ARBA" id="ARBA00022741"/>
    </source>
</evidence>
<comment type="similarity">
    <text evidence="5 6">Belongs to the PurK/PurT family.</text>
</comment>
<feature type="binding site" evidence="5">
    <location>
        <position position="108"/>
    </location>
    <ligand>
        <name>ATP</name>
        <dbReference type="ChEBI" id="CHEBI:30616"/>
    </ligand>
</feature>
<comment type="catalytic activity">
    <reaction evidence="5 6">
        <text>5-amino-1-(5-phospho-beta-D-ribosyl)imidazole + hydrogencarbonate + ATP = 5-carboxyamino-1-(5-phospho-D-ribosyl)imidazole + ADP + phosphate + 2 H(+)</text>
        <dbReference type="Rhea" id="RHEA:19317"/>
        <dbReference type="ChEBI" id="CHEBI:15378"/>
        <dbReference type="ChEBI" id="CHEBI:17544"/>
        <dbReference type="ChEBI" id="CHEBI:30616"/>
        <dbReference type="ChEBI" id="CHEBI:43474"/>
        <dbReference type="ChEBI" id="CHEBI:58730"/>
        <dbReference type="ChEBI" id="CHEBI:137981"/>
        <dbReference type="ChEBI" id="CHEBI:456216"/>
        <dbReference type="EC" id="6.3.4.18"/>
    </reaction>
</comment>
<evidence type="ECO:0000256" key="4">
    <source>
        <dbReference type="ARBA" id="ARBA00022840"/>
    </source>
</evidence>
<keyword evidence="9" id="KW-1185">Reference proteome</keyword>
<proteinExistence type="inferred from homology"/>
<feature type="binding site" evidence="5">
    <location>
        <begin position="272"/>
        <end position="273"/>
    </location>
    <ligand>
        <name>ATP</name>
        <dbReference type="ChEBI" id="CHEBI:30616"/>
    </ligand>
</feature>
<dbReference type="GO" id="GO:0004638">
    <property type="term" value="F:phosphoribosylaminoimidazole carboxylase activity"/>
    <property type="evidence" value="ECO:0007669"/>
    <property type="project" value="InterPro"/>
</dbReference>
<dbReference type="SUPFAM" id="SSF56059">
    <property type="entry name" value="Glutathione synthetase ATP-binding domain-like"/>
    <property type="match status" value="1"/>
</dbReference>
<evidence type="ECO:0000256" key="6">
    <source>
        <dbReference type="RuleBase" id="RU361200"/>
    </source>
</evidence>
<dbReference type="InterPro" id="IPR011054">
    <property type="entry name" value="Rudment_hybrid_motif"/>
</dbReference>
<dbReference type="SUPFAM" id="SSF52440">
    <property type="entry name" value="PreATP-grasp domain"/>
    <property type="match status" value="1"/>
</dbReference>
<feature type="binding site" evidence="5">
    <location>
        <begin position="153"/>
        <end position="159"/>
    </location>
    <ligand>
        <name>ATP</name>
        <dbReference type="ChEBI" id="CHEBI:30616"/>
    </ligand>
</feature>
<dbReference type="EMBL" id="LN885086">
    <property type="protein sequence ID" value="CUQ65462.1"/>
    <property type="molecule type" value="Genomic_DNA"/>
</dbReference>
<organism evidence="8 9">
    <name type="scientific">Candidatus Nitrospira inopinata</name>
    <dbReference type="NCBI Taxonomy" id="1715989"/>
    <lineage>
        <taxon>Bacteria</taxon>
        <taxon>Pseudomonadati</taxon>
        <taxon>Nitrospirota</taxon>
        <taxon>Nitrospiria</taxon>
        <taxon>Nitrospirales</taxon>
        <taxon>Nitrospiraceae</taxon>
        <taxon>Nitrospira</taxon>
    </lineage>
</organism>
<name>A0A0S4KST8_9BACT</name>
<dbReference type="UniPathway" id="UPA00074">
    <property type="reaction ID" value="UER00942"/>
</dbReference>
<dbReference type="InterPro" id="IPR013815">
    <property type="entry name" value="ATP_grasp_subdomain_1"/>
</dbReference>
<dbReference type="Pfam" id="PF02222">
    <property type="entry name" value="ATP-grasp"/>
    <property type="match status" value="1"/>
</dbReference>
<accession>A0A0S4KST8</accession>
<dbReference type="EC" id="6.3.4.18" evidence="5 6"/>
<dbReference type="PANTHER" id="PTHR11609">
    <property type="entry name" value="PURINE BIOSYNTHESIS PROTEIN 6/7, PUR6/7"/>
    <property type="match status" value="1"/>
</dbReference>
<protein>
    <recommendedName>
        <fullName evidence="5 6">N5-carboxyaminoimidazole ribonucleotide synthase</fullName>
        <shortName evidence="5 6">N5-CAIR synthase</shortName>
        <ecNumber evidence="5 6">6.3.4.18</ecNumber>
    </recommendedName>
    <alternativeName>
        <fullName evidence="5 6">5-(carboxyamino)imidazole ribonucleotide synthetase</fullName>
    </alternativeName>
</protein>
<gene>
    <name evidence="5 6 8" type="primary">purK</name>
    <name evidence="8" type="ORF">NITINOP_0486</name>
</gene>
<dbReference type="GO" id="GO:0034028">
    <property type="term" value="F:5-(carboxyamino)imidazole ribonucleotide synthase activity"/>
    <property type="evidence" value="ECO:0007669"/>
    <property type="project" value="UniProtKB-UniRule"/>
</dbReference>
<feature type="domain" description="ATP-grasp" evidence="7">
    <location>
        <begin position="112"/>
        <end position="302"/>
    </location>
</feature>
<dbReference type="FunFam" id="3.30.1490.20:FF:000015">
    <property type="entry name" value="N5-carboxyaminoimidazole ribonucleotide synthase"/>
    <property type="match status" value="1"/>
</dbReference>
<dbReference type="HAMAP" id="MF_01928">
    <property type="entry name" value="PurK"/>
    <property type="match status" value="1"/>
</dbReference>
<evidence type="ECO:0000259" key="7">
    <source>
        <dbReference type="PROSITE" id="PS50975"/>
    </source>
</evidence>
<dbReference type="KEGG" id="nio:NITINOP_0486"/>
<dbReference type="Proteomes" id="UP000066284">
    <property type="component" value="Chromosome 1"/>
</dbReference>
<dbReference type="GO" id="GO:0046872">
    <property type="term" value="F:metal ion binding"/>
    <property type="evidence" value="ECO:0007669"/>
    <property type="project" value="InterPro"/>
</dbReference>
<keyword evidence="1 5" id="KW-0436">Ligase</keyword>
<dbReference type="Pfam" id="PF17769">
    <property type="entry name" value="PurK_C"/>
    <property type="match status" value="1"/>
</dbReference>
<keyword evidence="4 5" id="KW-0067">ATP-binding</keyword>
<dbReference type="InterPro" id="IPR005875">
    <property type="entry name" value="PurK"/>
</dbReference>
<dbReference type="InterPro" id="IPR040686">
    <property type="entry name" value="PurK_C"/>
</dbReference>
<feature type="binding site" evidence="5">
    <location>
        <position position="196"/>
    </location>
    <ligand>
        <name>ATP</name>
        <dbReference type="ChEBI" id="CHEBI:30616"/>
    </ligand>
</feature>
<dbReference type="Gene3D" id="3.30.1490.20">
    <property type="entry name" value="ATP-grasp fold, A domain"/>
    <property type="match status" value="1"/>
</dbReference>
<dbReference type="InterPro" id="IPR016185">
    <property type="entry name" value="PreATP-grasp_dom_sf"/>
</dbReference>
<dbReference type="SUPFAM" id="SSF51246">
    <property type="entry name" value="Rudiment single hybrid motif"/>
    <property type="match status" value="1"/>
</dbReference>
<comment type="function">
    <text evidence="5">Catalyzes the ATP-dependent conversion of 5-aminoimidazole ribonucleotide (AIR) and HCO(3)(-) to N5-carboxyaminoimidazole ribonucleotide (N5-CAIR).</text>
</comment>
<keyword evidence="3 5" id="KW-0658">Purine biosynthesis</keyword>
<evidence type="ECO:0000256" key="3">
    <source>
        <dbReference type="ARBA" id="ARBA00022755"/>
    </source>
</evidence>
<dbReference type="GO" id="GO:0005524">
    <property type="term" value="F:ATP binding"/>
    <property type="evidence" value="ECO:0007669"/>
    <property type="project" value="UniProtKB-UniRule"/>
</dbReference>
<dbReference type="InterPro" id="IPR054350">
    <property type="entry name" value="PurT/PurK_preATP-grasp"/>
</dbReference>
<evidence type="ECO:0000313" key="9">
    <source>
        <dbReference type="Proteomes" id="UP000066284"/>
    </source>
</evidence>
<dbReference type="GO" id="GO:0006189">
    <property type="term" value="P:'de novo' IMP biosynthetic process"/>
    <property type="evidence" value="ECO:0007669"/>
    <property type="project" value="UniProtKB-UniRule"/>
</dbReference>
<dbReference type="RefSeq" id="WP_158023151.1">
    <property type="nucleotide sequence ID" value="NZ_LN885086.1"/>
</dbReference>
<feature type="binding site" evidence="5">
    <location>
        <begin position="188"/>
        <end position="191"/>
    </location>
    <ligand>
        <name>ATP</name>
        <dbReference type="ChEBI" id="CHEBI:30616"/>
    </ligand>
</feature>
<dbReference type="OrthoDB" id="9804625at2"/>
<dbReference type="STRING" id="1715989.NITINOP_0486"/>
<dbReference type="GO" id="GO:0005829">
    <property type="term" value="C:cytosol"/>
    <property type="evidence" value="ECO:0007669"/>
    <property type="project" value="TreeGrafter"/>
</dbReference>
<keyword evidence="2 5" id="KW-0547">Nucleotide-binding</keyword>
<feature type="binding site" evidence="5">
    <location>
        <position position="219"/>
    </location>
    <ligand>
        <name>ATP</name>
        <dbReference type="ChEBI" id="CHEBI:30616"/>
    </ligand>
</feature>
<dbReference type="InterPro" id="IPR003135">
    <property type="entry name" value="ATP-grasp_carboxylate-amine"/>
</dbReference>
<sequence length="397" mass="43829">MAQAILEPGSVLGVLGGGQLGAMFAGAARRMGYRVAVWDPDPDAPAHAVADRSFVSSFSDSQSFEAFSRFVHAITFEWENVPADLCERFEQSHPVRPSSAVLRIIQDRISQKQFLSAVSLPVPDFVALDSPTQLAEAVKQIGLPAVCKTVRSGYDGKGQWIIRQPAEIERVAHELQQTKPSCSKWILEQLVTFEREVSVLVVRGHDGECRTYPAAHNLHEGGVLRLTCVPSSLQPDTERTVTFLARQAVEKLNGIGVFCVEFFQTADGFLINEIAPRPHNSGHYTMDACTVSQFEQQVRVLCGLPLGEIRLLSPAAMVNLLGAEAQTVTTGRQYRELTSIPGAVLHLYGKRVARPGRKMGHVTFLAERAEETVERAARLMRLLEQSEERLLHRSHLS</sequence>
<dbReference type="Gene3D" id="3.30.470.20">
    <property type="entry name" value="ATP-grasp fold, B domain"/>
    <property type="match status" value="1"/>
</dbReference>
<keyword evidence="8" id="KW-0456">Lyase</keyword>
<comment type="subunit">
    <text evidence="5 6">Homodimer.</text>
</comment>
<dbReference type="NCBIfam" id="NF004679">
    <property type="entry name" value="PRK06019.1-5"/>
    <property type="match status" value="1"/>
</dbReference>
<dbReference type="Pfam" id="PF22660">
    <property type="entry name" value="RS_preATP-grasp-like"/>
    <property type="match status" value="1"/>
</dbReference>
<dbReference type="NCBIfam" id="TIGR01161">
    <property type="entry name" value="purK"/>
    <property type="match status" value="1"/>
</dbReference>
<feature type="binding site" evidence="5">
    <location>
        <position position="148"/>
    </location>
    <ligand>
        <name>ATP</name>
        <dbReference type="ChEBI" id="CHEBI:30616"/>
    </ligand>
</feature>
<dbReference type="PROSITE" id="PS50975">
    <property type="entry name" value="ATP_GRASP"/>
    <property type="match status" value="1"/>
</dbReference>
<evidence type="ECO:0000313" key="8">
    <source>
        <dbReference type="EMBL" id="CUQ65462.1"/>
    </source>
</evidence>
<dbReference type="InterPro" id="IPR011761">
    <property type="entry name" value="ATP-grasp"/>
</dbReference>
<comment type="pathway">
    <text evidence="5 6">Purine metabolism; IMP biosynthesis via de novo pathway; 5-amino-1-(5-phospho-D-ribosyl)imidazole-4-carboxylate from 5-amino-1-(5-phospho-D-ribosyl)imidazole (N5-CAIR route): step 1/2.</text>
</comment>
<dbReference type="AlphaFoldDB" id="A0A0S4KST8"/>
<reference evidence="9" key="1">
    <citation type="submission" date="2015-09" db="EMBL/GenBank/DDBJ databases">
        <authorList>
            <person name="Daims H."/>
        </authorList>
    </citation>
    <scope>NUCLEOTIDE SEQUENCE [LARGE SCALE GENOMIC DNA]</scope>
</reference>
<dbReference type="Gene3D" id="3.40.50.20">
    <property type="match status" value="1"/>
</dbReference>
<dbReference type="NCBIfam" id="NF004676">
    <property type="entry name" value="PRK06019.1-2"/>
    <property type="match status" value="1"/>
</dbReference>
<comment type="function">
    <text evidence="6">Catalyzes the ATP-dependent conversion of 5-aminoimidazole ribonucleotide (AIR) and HCO(3)- to N5-carboxyaminoimidazole ribonucleotide (N5-CAIR).</text>
</comment>
<dbReference type="PANTHER" id="PTHR11609:SF5">
    <property type="entry name" value="PHOSPHORIBOSYLAMINOIMIDAZOLE CARBOXYLASE"/>
    <property type="match status" value="1"/>
</dbReference>